<keyword evidence="2" id="KW-1185">Reference proteome</keyword>
<dbReference type="Proteomes" id="UP001209878">
    <property type="component" value="Unassembled WGS sequence"/>
</dbReference>
<proteinExistence type="predicted"/>
<sequence>MIKYIWLWSLHPSGSHILTLSTNSFCEVKTMSNTYSPLAGGHSWWPCLRKYHNFSVN</sequence>
<evidence type="ECO:0000313" key="1">
    <source>
        <dbReference type="EMBL" id="KAK2179020.1"/>
    </source>
</evidence>
<comment type="caution">
    <text evidence="1">The sequence shown here is derived from an EMBL/GenBank/DDBJ whole genome shotgun (WGS) entry which is preliminary data.</text>
</comment>
<name>A0AAD9NQU4_RIDPI</name>
<gene>
    <name evidence="1" type="ORF">NP493_518g00007</name>
</gene>
<protein>
    <submittedName>
        <fullName evidence="1">Uncharacterized protein</fullName>
    </submittedName>
</protein>
<reference evidence="1" key="1">
    <citation type="journal article" date="2023" name="Mol. Biol. Evol.">
        <title>Third-Generation Sequencing Reveals the Adaptive Role of the Epigenome in Three Deep-Sea Polychaetes.</title>
        <authorList>
            <person name="Perez M."/>
            <person name="Aroh O."/>
            <person name="Sun Y."/>
            <person name="Lan Y."/>
            <person name="Juniper S.K."/>
            <person name="Young C.R."/>
            <person name="Angers B."/>
            <person name="Qian P.Y."/>
        </authorList>
    </citation>
    <scope>NUCLEOTIDE SEQUENCE</scope>
    <source>
        <strain evidence="1">R07B-5</strain>
    </source>
</reference>
<dbReference type="AlphaFoldDB" id="A0AAD9NQU4"/>
<accession>A0AAD9NQU4</accession>
<organism evidence="1 2">
    <name type="scientific">Ridgeia piscesae</name>
    <name type="common">Tubeworm</name>
    <dbReference type="NCBI Taxonomy" id="27915"/>
    <lineage>
        <taxon>Eukaryota</taxon>
        <taxon>Metazoa</taxon>
        <taxon>Spiralia</taxon>
        <taxon>Lophotrochozoa</taxon>
        <taxon>Annelida</taxon>
        <taxon>Polychaeta</taxon>
        <taxon>Sedentaria</taxon>
        <taxon>Canalipalpata</taxon>
        <taxon>Sabellida</taxon>
        <taxon>Siboglinidae</taxon>
        <taxon>Ridgeia</taxon>
    </lineage>
</organism>
<dbReference type="EMBL" id="JAODUO010000518">
    <property type="protein sequence ID" value="KAK2179020.1"/>
    <property type="molecule type" value="Genomic_DNA"/>
</dbReference>
<evidence type="ECO:0000313" key="2">
    <source>
        <dbReference type="Proteomes" id="UP001209878"/>
    </source>
</evidence>